<dbReference type="EMBL" id="PEKC01000114">
    <property type="protein sequence ID" value="PII34297.1"/>
    <property type="molecule type" value="Genomic_DNA"/>
</dbReference>
<dbReference type="PANTHER" id="PTHR21266:SF60">
    <property type="entry name" value="3-KETOSTEROID-9-ALPHA-MONOOXYGENASE, OXYGENASE COMPONENT"/>
    <property type="match status" value="1"/>
</dbReference>
<gene>
    <name evidence="7" type="ORF">CTI11_21910</name>
</gene>
<dbReference type="GO" id="GO:0046872">
    <property type="term" value="F:metal ion binding"/>
    <property type="evidence" value="ECO:0007669"/>
    <property type="project" value="UniProtKB-KW"/>
</dbReference>
<dbReference type="PROSITE" id="PS51296">
    <property type="entry name" value="RIESKE"/>
    <property type="match status" value="1"/>
</dbReference>
<name>A0A2G7T5E9_9FLAO</name>
<dbReference type="CDD" id="cd08878">
    <property type="entry name" value="RHO_alpha_C_DMO-like"/>
    <property type="match status" value="1"/>
</dbReference>
<dbReference type="AlphaFoldDB" id="A0A2G7T5E9"/>
<dbReference type="Pfam" id="PF00355">
    <property type="entry name" value="Rieske"/>
    <property type="match status" value="1"/>
</dbReference>
<dbReference type="InterPro" id="IPR044043">
    <property type="entry name" value="VanA_C_cat"/>
</dbReference>
<dbReference type="SUPFAM" id="SSF50022">
    <property type="entry name" value="ISP domain"/>
    <property type="match status" value="1"/>
</dbReference>
<dbReference type="GO" id="GO:0051537">
    <property type="term" value="F:2 iron, 2 sulfur cluster binding"/>
    <property type="evidence" value="ECO:0007669"/>
    <property type="project" value="UniProtKB-KW"/>
</dbReference>
<keyword evidence="1" id="KW-0001">2Fe-2S</keyword>
<dbReference type="InterPro" id="IPR036922">
    <property type="entry name" value="Rieske_2Fe-2S_sf"/>
</dbReference>
<evidence type="ECO:0000256" key="4">
    <source>
        <dbReference type="ARBA" id="ARBA00023004"/>
    </source>
</evidence>
<dbReference type="Gene3D" id="3.90.380.10">
    <property type="entry name" value="Naphthalene 1,2-dioxygenase Alpha Subunit, Chain A, domain 1"/>
    <property type="match status" value="1"/>
</dbReference>
<evidence type="ECO:0000256" key="5">
    <source>
        <dbReference type="ARBA" id="ARBA00023014"/>
    </source>
</evidence>
<comment type="caution">
    <text evidence="7">The sequence shown here is derived from an EMBL/GenBank/DDBJ whole genome shotgun (WGS) entry which is preliminary data.</text>
</comment>
<evidence type="ECO:0000256" key="2">
    <source>
        <dbReference type="ARBA" id="ARBA00022723"/>
    </source>
</evidence>
<dbReference type="PANTHER" id="PTHR21266">
    <property type="entry name" value="IRON-SULFUR DOMAIN CONTAINING PROTEIN"/>
    <property type="match status" value="1"/>
</dbReference>
<evidence type="ECO:0000259" key="6">
    <source>
        <dbReference type="PROSITE" id="PS51296"/>
    </source>
</evidence>
<keyword evidence="7" id="KW-0489">Methyltransferase</keyword>
<dbReference type="GO" id="GO:0008168">
    <property type="term" value="F:methyltransferase activity"/>
    <property type="evidence" value="ECO:0007669"/>
    <property type="project" value="UniProtKB-KW"/>
</dbReference>
<organism evidence="7">
    <name type="scientific">Chryseobacterium sp. B5</name>
    <dbReference type="NCBI Taxonomy" id="2050562"/>
    <lineage>
        <taxon>Bacteria</taxon>
        <taxon>Pseudomonadati</taxon>
        <taxon>Bacteroidota</taxon>
        <taxon>Flavobacteriia</taxon>
        <taxon>Flavobacteriales</taxon>
        <taxon>Weeksellaceae</taxon>
        <taxon>Chryseobacterium group</taxon>
        <taxon>Chryseobacterium</taxon>
    </lineage>
</organism>
<evidence type="ECO:0000313" key="7">
    <source>
        <dbReference type="EMBL" id="PII34297.1"/>
    </source>
</evidence>
<proteinExistence type="predicted"/>
<dbReference type="InterPro" id="IPR050584">
    <property type="entry name" value="Cholesterol_7-desaturase"/>
</dbReference>
<keyword evidence="2" id="KW-0479">Metal-binding</keyword>
<reference evidence="7" key="1">
    <citation type="submission" date="2017-10" db="EMBL/GenBank/DDBJ databases">
        <title>Chryseobacterium sp. B5 is a hydrocarbonoclastic and plant growth promoting bacterium.</title>
        <authorList>
            <person name="Thijs S."/>
            <person name="Gkorezis P."/>
            <person name="Van Hamme J."/>
        </authorList>
    </citation>
    <scope>NUCLEOTIDE SEQUENCE</scope>
    <source>
        <strain evidence="7">B5</strain>
    </source>
</reference>
<evidence type="ECO:0000256" key="1">
    <source>
        <dbReference type="ARBA" id="ARBA00022714"/>
    </source>
</evidence>
<dbReference type="Pfam" id="PF19112">
    <property type="entry name" value="VanA_C"/>
    <property type="match status" value="1"/>
</dbReference>
<dbReference type="SUPFAM" id="SSF55961">
    <property type="entry name" value="Bet v1-like"/>
    <property type="match status" value="1"/>
</dbReference>
<dbReference type="GO" id="GO:0032259">
    <property type="term" value="P:methylation"/>
    <property type="evidence" value="ECO:0007669"/>
    <property type="project" value="UniProtKB-KW"/>
</dbReference>
<keyword evidence="7" id="KW-0808">Transferase</keyword>
<protein>
    <submittedName>
        <fullName evidence="7">Vanillate O-demethylase oxygenase</fullName>
    </submittedName>
</protein>
<keyword evidence="5" id="KW-0411">Iron-sulfur</keyword>
<feature type="domain" description="Rieske" evidence="6">
    <location>
        <begin position="9"/>
        <end position="110"/>
    </location>
</feature>
<dbReference type="Gene3D" id="2.102.10.10">
    <property type="entry name" value="Rieske [2Fe-2S] iron-sulphur domain"/>
    <property type="match status" value="1"/>
</dbReference>
<sequence length="342" mass="38175">METYVLDTWYPLTWSRNVGRQLSAHRIVECDVVLYRTEAGAVVAMEDACPHRLLPLSMGKLKGDAIECGYHGLTFDCSGRCTRVPGQDMIPGNAVVTTYPVKENMGLVWIWMGDPSRADSVPVFDLPQYHDPAWSAVEGDALRIEANYLNLADNLCDPAHVSFVHLSTLGNAASEDIPVHHEELDGRIVTWRWIIDAPAIPLFAKYGNFSGNVDRWHYYHYHAPSIAIIDFGSAATGTGAPEGRRDNCMQIYACHFMTPVDRNTSIDHWLHVKNFTADADTNAALSADFRVAFAEDKAILEAIERNEKRFATRKTIKIAIDAAPRRMRRMVDRMIEGAPTGG</sequence>
<keyword evidence="4" id="KW-0408">Iron</keyword>
<dbReference type="GO" id="GO:0016491">
    <property type="term" value="F:oxidoreductase activity"/>
    <property type="evidence" value="ECO:0007669"/>
    <property type="project" value="UniProtKB-KW"/>
</dbReference>
<keyword evidence="3" id="KW-0560">Oxidoreductase</keyword>
<accession>A0A2G7T5E9</accession>
<dbReference type="InterPro" id="IPR017941">
    <property type="entry name" value="Rieske_2Fe-2S"/>
</dbReference>
<evidence type="ECO:0000256" key="3">
    <source>
        <dbReference type="ARBA" id="ARBA00023002"/>
    </source>
</evidence>